<dbReference type="InterPro" id="IPR029058">
    <property type="entry name" value="AB_hydrolase_fold"/>
</dbReference>
<sequence>MKCDLGTHQLAYDISGPKEASVVLFGHCFASNRHFWDAQLPALTAYRTICYDTRGHGESDTPPGPYRLDDLGNDVIALLDALGIERVHYIGVSMGGMIGQNLALRFPHRLASLGLVNTISTYDDAGRQAWRDRVEAVVRDGIESLHDTLMARWFTPQAIRGQVPGLRYMSAAYRSFSATAFEWLAHAIIHDLDYADDLRHIAMPTFIVASPDDPGIPRQASEWMRDAIPRAEFTWLTPAHHLATLEHPDRFNRIVVDFLSRVS</sequence>
<name>W4MFA0_9BACT</name>
<reference evidence="2 3" key="1">
    <citation type="journal article" date="2014" name="Nature">
        <title>An environmental bacterial taxon with a large and distinct metabolic repertoire.</title>
        <authorList>
            <person name="Wilson M.C."/>
            <person name="Mori T."/>
            <person name="Ruckert C."/>
            <person name="Uria A.R."/>
            <person name="Helf M.J."/>
            <person name="Takada K."/>
            <person name="Gernert C."/>
            <person name="Steffens U.A."/>
            <person name="Heycke N."/>
            <person name="Schmitt S."/>
            <person name="Rinke C."/>
            <person name="Helfrich E.J."/>
            <person name="Brachmann A.O."/>
            <person name="Gurgui C."/>
            <person name="Wakimoto T."/>
            <person name="Kracht M."/>
            <person name="Crusemann M."/>
            <person name="Hentschel U."/>
            <person name="Abe I."/>
            <person name="Matsunaga S."/>
            <person name="Kalinowski J."/>
            <person name="Takeyama H."/>
            <person name="Piel J."/>
        </authorList>
    </citation>
    <scope>NUCLEOTIDE SEQUENCE [LARGE SCALE GENOMIC DNA]</scope>
    <source>
        <strain evidence="3">TSY2</strain>
    </source>
</reference>
<evidence type="ECO:0000313" key="3">
    <source>
        <dbReference type="Proteomes" id="UP000019140"/>
    </source>
</evidence>
<dbReference type="Gene3D" id="3.40.50.1820">
    <property type="entry name" value="alpha/beta hydrolase"/>
    <property type="match status" value="1"/>
</dbReference>
<dbReference type="PANTHER" id="PTHR43433:SF5">
    <property type="entry name" value="AB HYDROLASE-1 DOMAIN-CONTAINING PROTEIN"/>
    <property type="match status" value="1"/>
</dbReference>
<evidence type="ECO:0000259" key="1">
    <source>
        <dbReference type="Pfam" id="PF00561"/>
    </source>
</evidence>
<dbReference type="Proteomes" id="UP000019140">
    <property type="component" value="Unassembled WGS sequence"/>
</dbReference>
<feature type="domain" description="AB hydrolase-1" evidence="1">
    <location>
        <begin position="22"/>
        <end position="248"/>
    </location>
</feature>
<dbReference type="PATRIC" id="fig|1429439.4.peg.517"/>
<evidence type="ECO:0000313" key="2">
    <source>
        <dbReference type="EMBL" id="ETX08840.1"/>
    </source>
</evidence>
<dbReference type="InterPro" id="IPR000073">
    <property type="entry name" value="AB_hydrolase_1"/>
</dbReference>
<accession>W4MFA0</accession>
<dbReference type="AlphaFoldDB" id="W4MFA0"/>
<gene>
    <name evidence="2" type="ORF">ETSY2_03015</name>
</gene>
<dbReference type="PANTHER" id="PTHR43433">
    <property type="entry name" value="HYDROLASE, ALPHA/BETA FOLD FAMILY PROTEIN"/>
    <property type="match status" value="1"/>
</dbReference>
<proteinExistence type="predicted"/>
<dbReference type="Pfam" id="PF00561">
    <property type="entry name" value="Abhydrolase_1"/>
    <property type="match status" value="1"/>
</dbReference>
<dbReference type="EMBL" id="AZHX01000124">
    <property type="protein sequence ID" value="ETX08840.1"/>
    <property type="molecule type" value="Genomic_DNA"/>
</dbReference>
<dbReference type="HOGENOM" id="CLU_020336_50_3_7"/>
<comment type="caution">
    <text evidence="2">The sequence shown here is derived from an EMBL/GenBank/DDBJ whole genome shotgun (WGS) entry which is preliminary data.</text>
</comment>
<keyword evidence="3" id="KW-1185">Reference proteome</keyword>
<organism evidence="2 3">
    <name type="scientific">Candidatus Entotheonella gemina</name>
    <dbReference type="NCBI Taxonomy" id="1429439"/>
    <lineage>
        <taxon>Bacteria</taxon>
        <taxon>Pseudomonadati</taxon>
        <taxon>Nitrospinota/Tectimicrobiota group</taxon>
        <taxon>Candidatus Tectimicrobiota</taxon>
        <taxon>Candidatus Entotheonellia</taxon>
        <taxon>Candidatus Entotheonellales</taxon>
        <taxon>Candidatus Entotheonellaceae</taxon>
        <taxon>Candidatus Entotheonella</taxon>
    </lineage>
</organism>
<protein>
    <recommendedName>
        <fullName evidence="1">AB hydrolase-1 domain-containing protein</fullName>
    </recommendedName>
</protein>
<dbReference type="SUPFAM" id="SSF53474">
    <property type="entry name" value="alpha/beta-Hydrolases"/>
    <property type="match status" value="1"/>
</dbReference>
<dbReference type="InterPro" id="IPR050471">
    <property type="entry name" value="AB_hydrolase"/>
</dbReference>
<dbReference type="PRINTS" id="PR00111">
    <property type="entry name" value="ABHYDROLASE"/>
</dbReference>